<reference evidence="2" key="1">
    <citation type="submission" date="2014-11" db="EMBL/GenBank/DDBJ databases">
        <authorList>
            <person name="Amaro Gonzalez C."/>
        </authorList>
    </citation>
    <scope>NUCLEOTIDE SEQUENCE</scope>
</reference>
<feature type="region of interest" description="Disordered" evidence="1">
    <location>
        <begin position="1"/>
        <end position="22"/>
    </location>
</feature>
<evidence type="ECO:0000313" key="2">
    <source>
        <dbReference type="EMBL" id="JAH71524.1"/>
    </source>
</evidence>
<sequence length="22" mass="2387">MALGEGTPPQTEIWTPAEELCL</sequence>
<evidence type="ECO:0000256" key="1">
    <source>
        <dbReference type="SAM" id="MobiDB-lite"/>
    </source>
</evidence>
<name>A0A0E9V064_ANGAN</name>
<accession>A0A0E9V064</accession>
<reference evidence="2" key="2">
    <citation type="journal article" date="2015" name="Fish Shellfish Immunol.">
        <title>Early steps in the European eel (Anguilla anguilla)-Vibrio vulnificus interaction in the gills: Role of the RtxA13 toxin.</title>
        <authorList>
            <person name="Callol A."/>
            <person name="Pajuelo D."/>
            <person name="Ebbesson L."/>
            <person name="Teles M."/>
            <person name="MacKenzie S."/>
            <person name="Amaro C."/>
        </authorList>
    </citation>
    <scope>NUCLEOTIDE SEQUENCE</scope>
</reference>
<protein>
    <submittedName>
        <fullName evidence="2">Uncharacterized protein</fullName>
    </submittedName>
</protein>
<organism evidence="2">
    <name type="scientific">Anguilla anguilla</name>
    <name type="common">European freshwater eel</name>
    <name type="synonym">Muraena anguilla</name>
    <dbReference type="NCBI Taxonomy" id="7936"/>
    <lineage>
        <taxon>Eukaryota</taxon>
        <taxon>Metazoa</taxon>
        <taxon>Chordata</taxon>
        <taxon>Craniata</taxon>
        <taxon>Vertebrata</taxon>
        <taxon>Euteleostomi</taxon>
        <taxon>Actinopterygii</taxon>
        <taxon>Neopterygii</taxon>
        <taxon>Teleostei</taxon>
        <taxon>Anguilliformes</taxon>
        <taxon>Anguillidae</taxon>
        <taxon>Anguilla</taxon>
    </lineage>
</organism>
<dbReference type="EMBL" id="GBXM01053528">
    <property type="protein sequence ID" value="JAH55049.1"/>
    <property type="molecule type" value="Transcribed_RNA"/>
</dbReference>
<dbReference type="EMBL" id="GBXM01037053">
    <property type="protein sequence ID" value="JAH71524.1"/>
    <property type="molecule type" value="Transcribed_RNA"/>
</dbReference>
<proteinExistence type="predicted"/>
<dbReference type="AlphaFoldDB" id="A0A0E9V064"/>